<feature type="region of interest" description="Disordered" evidence="1">
    <location>
        <begin position="179"/>
        <end position="202"/>
    </location>
</feature>
<name>A0ABQ4YKR3_9ASTR</name>
<accession>A0ABQ4YKR3</accession>
<sequence length="317" mass="36401">MMASVARDTQQESMPRSKISEIRWSRVTPSDIQYSAAYLDLRVLQIGIRAKVIENQLVILSAFVIHIRVYDILRALLRIWMHLFFPTSVASSEESHNDTVDIGVDRVHPVPVAEVAFPAATVEIFELENTSLLGRIKTLEAINTLTHDQEKRTRRRMEQQLASVEETLRGMRIEMESLRTQQRQSVRALEPHDAPEDADSHTAETDMYQVVSTETKKMDKYISGLPDNVYGNVKFSKPKTLDETIELSNELMDQKLRIYAERQTDNKRKADDLSRNNHSHQQKSFKKQNVAKTYAVGSDEEKEPTRTLATLMMKSKL</sequence>
<comment type="caution">
    <text evidence="2">The sequence shown here is derived from an EMBL/GenBank/DDBJ whole genome shotgun (WGS) entry which is preliminary data.</text>
</comment>
<reference evidence="2" key="1">
    <citation type="journal article" date="2022" name="Int. J. Mol. Sci.">
        <title>Draft Genome of Tanacetum Coccineum: Genomic Comparison of Closely Related Tanacetum-Family Plants.</title>
        <authorList>
            <person name="Yamashiro T."/>
            <person name="Shiraishi A."/>
            <person name="Nakayama K."/>
            <person name="Satake H."/>
        </authorList>
    </citation>
    <scope>NUCLEOTIDE SEQUENCE</scope>
</reference>
<feature type="compositionally biased region" description="Basic residues" evidence="1">
    <location>
        <begin position="277"/>
        <end position="286"/>
    </location>
</feature>
<evidence type="ECO:0000313" key="3">
    <source>
        <dbReference type="Proteomes" id="UP001151760"/>
    </source>
</evidence>
<evidence type="ECO:0000313" key="2">
    <source>
        <dbReference type="EMBL" id="GJS77590.1"/>
    </source>
</evidence>
<organism evidence="2 3">
    <name type="scientific">Tanacetum coccineum</name>
    <dbReference type="NCBI Taxonomy" id="301880"/>
    <lineage>
        <taxon>Eukaryota</taxon>
        <taxon>Viridiplantae</taxon>
        <taxon>Streptophyta</taxon>
        <taxon>Embryophyta</taxon>
        <taxon>Tracheophyta</taxon>
        <taxon>Spermatophyta</taxon>
        <taxon>Magnoliopsida</taxon>
        <taxon>eudicotyledons</taxon>
        <taxon>Gunneridae</taxon>
        <taxon>Pentapetalae</taxon>
        <taxon>asterids</taxon>
        <taxon>campanulids</taxon>
        <taxon>Asterales</taxon>
        <taxon>Asteraceae</taxon>
        <taxon>Asteroideae</taxon>
        <taxon>Anthemideae</taxon>
        <taxon>Anthemidinae</taxon>
        <taxon>Tanacetum</taxon>
    </lineage>
</organism>
<keyword evidence="3" id="KW-1185">Reference proteome</keyword>
<proteinExistence type="predicted"/>
<feature type="compositionally biased region" description="Basic and acidic residues" evidence="1">
    <location>
        <begin position="264"/>
        <end position="275"/>
    </location>
</feature>
<dbReference type="Proteomes" id="UP001151760">
    <property type="component" value="Unassembled WGS sequence"/>
</dbReference>
<feature type="compositionally biased region" description="Basic and acidic residues" evidence="1">
    <location>
        <begin position="189"/>
        <end position="202"/>
    </location>
</feature>
<dbReference type="EMBL" id="BQNB010010459">
    <property type="protein sequence ID" value="GJS77590.1"/>
    <property type="molecule type" value="Genomic_DNA"/>
</dbReference>
<feature type="region of interest" description="Disordered" evidence="1">
    <location>
        <begin position="264"/>
        <end position="306"/>
    </location>
</feature>
<reference evidence="2" key="2">
    <citation type="submission" date="2022-01" db="EMBL/GenBank/DDBJ databases">
        <authorList>
            <person name="Yamashiro T."/>
            <person name="Shiraishi A."/>
            <person name="Satake H."/>
            <person name="Nakayama K."/>
        </authorList>
    </citation>
    <scope>NUCLEOTIDE SEQUENCE</scope>
</reference>
<protein>
    <submittedName>
        <fullName evidence="2">Uncharacterized protein</fullName>
    </submittedName>
</protein>
<evidence type="ECO:0000256" key="1">
    <source>
        <dbReference type="SAM" id="MobiDB-lite"/>
    </source>
</evidence>
<gene>
    <name evidence="2" type="ORF">Tco_0727471</name>
</gene>